<dbReference type="InterPro" id="IPR011330">
    <property type="entry name" value="Glyco_hydro/deAcase_b/a-brl"/>
</dbReference>
<name>A0A5J5FZ71_9GAMM</name>
<evidence type="ECO:0000313" key="1">
    <source>
        <dbReference type="EMBL" id="KAA8999481.1"/>
    </source>
</evidence>
<dbReference type="GO" id="GO:0005975">
    <property type="term" value="P:carbohydrate metabolic process"/>
    <property type="evidence" value="ECO:0007669"/>
    <property type="project" value="InterPro"/>
</dbReference>
<gene>
    <name evidence="1" type="ORF">FJU30_13585</name>
</gene>
<reference evidence="1 2" key="1">
    <citation type="submission" date="2019-09" db="EMBL/GenBank/DDBJ databases">
        <authorList>
            <person name="Li Y."/>
        </authorList>
    </citation>
    <scope>NUCLEOTIDE SEQUENCE [LARGE SCALE GENOMIC DNA]</scope>
    <source>
        <strain evidence="1 2">L3-3HA</strain>
    </source>
</reference>
<evidence type="ECO:0000313" key="2">
    <source>
        <dbReference type="Proteomes" id="UP000335415"/>
    </source>
</evidence>
<dbReference type="OrthoDB" id="9773478at2"/>
<dbReference type="Proteomes" id="UP000335415">
    <property type="component" value="Unassembled WGS sequence"/>
</dbReference>
<comment type="caution">
    <text evidence="1">The sequence shown here is derived from an EMBL/GenBank/DDBJ whole genome shotgun (WGS) entry which is preliminary data.</text>
</comment>
<dbReference type="PANTHER" id="PTHR30292:SF0">
    <property type="entry name" value="5-OXOPROLINASE SUBUNIT A"/>
    <property type="match status" value="1"/>
</dbReference>
<sequence length="269" mass="30033">MNKVDINADMGENLGHWVVGDNIDKKIMPLVSSANIATGFHAGDPNIMRQMVELAKYHHVSVGAHPGFRDLHGFGRRHMHIEPQELINDVIYQIGALREFASLYGVPLRHIKPHGALYMHLAQDEAAARLFITTLHALAPDLLLYCMHGSIVWNIALELEQPVVCEFYADRDYNNSGSIVFTRRVAPPDPAQIARKVLRACQQGKVLSTEGKDIPISFDSICIHSDTPGAYEVLKTTHDLLTASGIKIKSPEHIFRHGQPENKTQELQK</sequence>
<dbReference type="AlphaFoldDB" id="A0A5J5FZ71"/>
<dbReference type="NCBIfam" id="NF003814">
    <property type="entry name" value="PRK05406.1-3"/>
    <property type="match status" value="1"/>
</dbReference>
<dbReference type="PANTHER" id="PTHR30292">
    <property type="entry name" value="UNCHARACTERIZED PROTEIN YBGL-RELATED"/>
    <property type="match status" value="1"/>
</dbReference>
<dbReference type="EMBL" id="VYKJ01000006">
    <property type="protein sequence ID" value="KAA8999481.1"/>
    <property type="molecule type" value="Genomic_DNA"/>
</dbReference>
<dbReference type="InterPro" id="IPR005501">
    <property type="entry name" value="LamB/YcsF/PxpA-like"/>
</dbReference>
<proteinExistence type="predicted"/>
<organism evidence="1 2">
    <name type="scientific">Affinibrenneria salicis</name>
    <dbReference type="NCBI Taxonomy" id="2590031"/>
    <lineage>
        <taxon>Bacteria</taxon>
        <taxon>Pseudomonadati</taxon>
        <taxon>Pseudomonadota</taxon>
        <taxon>Gammaproteobacteria</taxon>
        <taxon>Enterobacterales</taxon>
        <taxon>Pectobacteriaceae</taxon>
        <taxon>Affinibrenneria</taxon>
    </lineage>
</organism>
<dbReference type="Pfam" id="PF03746">
    <property type="entry name" value="LamB_YcsF"/>
    <property type="match status" value="1"/>
</dbReference>
<accession>A0A5J5FZ71</accession>
<dbReference type="SUPFAM" id="SSF88713">
    <property type="entry name" value="Glycoside hydrolase/deacetylase"/>
    <property type="match status" value="1"/>
</dbReference>
<keyword evidence="2" id="KW-1185">Reference proteome</keyword>
<protein>
    <submittedName>
        <fullName evidence="1">5-oxoprolinase subunit PxpA</fullName>
    </submittedName>
</protein>
<dbReference type="Gene3D" id="3.20.20.370">
    <property type="entry name" value="Glycoside hydrolase/deacetylase"/>
    <property type="match status" value="1"/>
</dbReference>